<dbReference type="Proteomes" id="UP001303647">
    <property type="component" value="Unassembled WGS sequence"/>
</dbReference>
<organism evidence="2 3">
    <name type="scientific">Corynascus novoguineensis</name>
    <dbReference type="NCBI Taxonomy" id="1126955"/>
    <lineage>
        <taxon>Eukaryota</taxon>
        <taxon>Fungi</taxon>
        <taxon>Dikarya</taxon>
        <taxon>Ascomycota</taxon>
        <taxon>Pezizomycotina</taxon>
        <taxon>Sordariomycetes</taxon>
        <taxon>Sordariomycetidae</taxon>
        <taxon>Sordariales</taxon>
        <taxon>Chaetomiaceae</taxon>
        <taxon>Corynascus</taxon>
    </lineage>
</organism>
<keyword evidence="3" id="KW-1185">Reference proteome</keyword>
<dbReference type="Pfam" id="PF06985">
    <property type="entry name" value="HET"/>
    <property type="match status" value="1"/>
</dbReference>
<reference evidence="2" key="2">
    <citation type="submission" date="2023-05" db="EMBL/GenBank/DDBJ databases">
        <authorList>
            <consortium name="Lawrence Berkeley National Laboratory"/>
            <person name="Steindorff A."/>
            <person name="Hensen N."/>
            <person name="Bonometti L."/>
            <person name="Westerberg I."/>
            <person name="Brannstrom I.O."/>
            <person name="Guillou S."/>
            <person name="Cros-Aarteil S."/>
            <person name="Calhoun S."/>
            <person name="Haridas S."/>
            <person name="Kuo A."/>
            <person name="Mondo S."/>
            <person name="Pangilinan J."/>
            <person name="Riley R."/>
            <person name="Labutti K."/>
            <person name="Andreopoulos B."/>
            <person name="Lipzen A."/>
            <person name="Chen C."/>
            <person name="Yanf M."/>
            <person name="Daum C."/>
            <person name="Ng V."/>
            <person name="Clum A."/>
            <person name="Ohm R."/>
            <person name="Martin F."/>
            <person name="Silar P."/>
            <person name="Natvig D."/>
            <person name="Lalanne C."/>
            <person name="Gautier V."/>
            <person name="Ament-Velasquez S.L."/>
            <person name="Kruys A."/>
            <person name="Hutchinson M.I."/>
            <person name="Powell A.J."/>
            <person name="Barry K."/>
            <person name="Miller A.N."/>
            <person name="Grigoriev I.V."/>
            <person name="Debuchy R."/>
            <person name="Gladieux P."/>
            <person name="Thoren M.H."/>
            <person name="Johannesson H."/>
        </authorList>
    </citation>
    <scope>NUCLEOTIDE SEQUENCE</scope>
    <source>
        <strain evidence="2">CBS 359.72</strain>
    </source>
</reference>
<comment type="caution">
    <text evidence="2">The sequence shown here is derived from an EMBL/GenBank/DDBJ whole genome shotgun (WGS) entry which is preliminary data.</text>
</comment>
<dbReference type="PANTHER" id="PTHR24148">
    <property type="entry name" value="ANKYRIN REPEAT DOMAIN-CONTAINING PROTEIN 39 HOMOLOG-RELATED"/>
    <property type="match status" value="1"/>
</dbReference>
<accession>A0AAN7CLG2</accession>
<dbReference type="InterPro" id="IPR010730">
    <property type="entry name" value="HET"/>
</dbReference>
<gene>
    <name evidence="2" type="ORF">C7999DRAFT_35368</name>
</gene>
<protein>
    <submittedName>
        <fullName evidence="2">Heterokaryon incompatibility protein-domain-containing protein</fullName>
    </submittedName>
</protein>
<dbReference type="EMBL" id="MU857747">
    <property type="protein sequence ID" value="KAK4244284.1"/>
    <property type="molecule type" value="Genomic_DNA"/>
</dbReference>
<name>A0AAN7CLG2_9PEZI</name>
<dbReference type="PANTHER" id="PTHR24148:SF78">
    <property type="entry name" value="HETEROKARYON INCOMPATIBILITY DOMAIN-CONTAINING PROTEIN"/>
    <property type="match status" value="1"/>
</dbReference>
<evidence type="ECO:0000259" key="1">
    <source>
        <dbReference type="Pfam" id="PF06985"/>
    </source>
</evidence>
<sequence length="285" mass="32892">MGPYPYSPLDLGRPSIRLLRIQQEEWFDDIICQLFEACGDEEEGVPYKALSYTWGGSQHRPVEGLPRVLVDGHEIGLTQNLYIALRQIRPRNRDLILWVDAICINQNNPQEKGHQVQHMGSIYKGAEEVLGWLGLEDDASDSLLGLVSWIESKATEATAMEHRDRWTELCYRHMDRWRANNNPGVFLRMNQAFQTLLERPWFTRVWILQEIAHAKTARILCGRSSCPARTFALMPQLLGLEIDSHARAVLDIMPRFRKTTWYSSKPQLHVLTQEICREPGFPASR</sequence>
<feature type="domain" description="Heterokaryon incompatibility" evidence="1">
    <location>
        <begin position="47"/>
        <end position="210"/>
    </location>
</feature>
<dbReference type="InterPro" id="IPR052895">
    <property type="entry name" value="HetReg/Transcr_Mod"/>
</dbReference>
<evidence type="ECO:0000313" key="3">
    <source>
        <dbReference type="Proteomes" id="UP001303647"/>
    </source>
</evidence>
<reference evidence="2" key="1">
    <citation type="journal article" date="2023" name="Mol. Phylogenet. Evol.">
        <title>Genome-scale phylogeny and comparative genomics of the fungal order Sordariales.</title>
        <authorList>
            <person name="Hensen N."/>
            <person name="Bonometti L."/>
            <person name="Westerberg I."/>
            <person name="Brannstrom I.O."/>
            <person name="Guillou S."/>
            <person name="Cros-Aarteil S."/>
            <person name="Calhoun S."/>
            <person name="Haridas S."/>
            <person name="Kuo A."/>
            <person name="Mondo S."/>
            <person name="Pangilinan J."/>
            <person name="Riley R."/>
            <person name="LaButti K."/>
            <person name="Andreopoulos B."/>
            <person name="Lipzen A."/>
            <person name="Chen C."/>
            <person name="Yan M."/>
            <person name="Daum C."/>
            <person name="Ng V."/>
            <person name="Clum A."/>
            <person name="Steindorff A."/>
            <person name="Ohm R.A."/>
            <person name="Martin F."/>
            <person name="Silar P."/>
            <person name="Natvig D.O."/>
            <person name="Lalanne C."/>
            <person name="Gautier V."/>
            <person name="Ament-Velasquez S.L."/>
            <person name="Kruys A."/>
            <person name="Hutchinson M.I."/>
            <person name="Powell A.J."/>
            <person name="Barry K."/>
            <person name="Miller A.N."/>
            <person name="Grigoriev I.V."/>
            <person name="Debuchy R."/>
            <person name="Gladieux P."/>
            <person name="Hiltunen Thoren M."/>
            <person name="Johannesson H."/>
        </authorList>
    </citation>
    <scope>NUCLEOTIDE SEQUENCE</scope>
    <source>
        <strain evidence="2">CBS 359.72</strain>
    </source>
</reference>
<proteinExistence type="predicted"/>
<dbReference type="AlphaFoldDB" id="A0AAN7CLG2"/>
<evidence type="ECO:0000313" key="2">
    <source>
        <dbReference type="EMBL" id="KAK4244284.1"/>
    </source>
</evidence>